<dbReference type="GO" id="GO:0008175">
    <property type="term" value="F:tRNA methyltransferase activity"/>
    <property type="evidence" value="ECO:0007669"/>
    <property type="project" value="UniProtKB-ARBA"/>
</dbReference>
<dbReference type="AlphaFoldDB" id="A0AAE3LEU5"/>
<gene>
    <name evidence="5" type="ORF">OB914_07655</name>
    <name evidence="4" type="ORF">OB916_06070</name>
</gene>
<dbReference type="GO" id="GO:0008757">
    <property type="term" value="F:S-adenosylmethionine-dependent methyltransferase activity"/>
    <property type="evidence" value="ECO:0007669"/>
    <property type="project" value="InterPro"/>
</dbReference>
<dbReference type="EMBL" id="JAOPKC010000004">
    <property type="protein sequence ID" value="MCU4717629.1"/>
    <property type="molecule type" value="Genomic_DNA"/>
</dbReference>
<dbReference type="RefSeq" id="WP_315908393.1">
    <property type="nucleotide sequence ID" value="NZ_JAOPKC010000004.1"/>
</dbReference>
<dbReference type="GO" id="GO:0032259">
    <property type="term" value="P:methylation"/>
    <property type="evidence" value="ECO:0007669"/>
    <property type="project" value="UniProtKB-KW"/>
</dbReference>
<dbReference type="InterPro" id="IPR051422">
    <property type="entry name" value="AlkB_tRNA_MeTrf/Diox"/>
</dbReference>
<comment type="caution">
    <text evidence="5">The sequence shown here is derived from an EMBL/GenBank/DDBJ whole genome shotgun (WGS) entry which is preliminary data.</text>
</comment>
<dbReference type="PANTHER" id="PTHR13069">
    <property type="entry name" value="ALKYLATED DNA REPAIR PROTEIN ALKB HOMOLOG 8"/>
    <property type="match status" value="1"/>
</dbReference>
<evidence type="ECO:0000313" key="4">
    <source>
        <dbReference type="EMBL" id="MCU4717629.1"/>
    </source>
</evidence>
<evidence type="ECO:0000313" key="5">
    <source>
        <dbReference type="EMBL" id="MCU4726842.1"/>
    </source>
</evidence>
<name>A0AAE3LEU5_9EURY</name>
<keyword evidence="2" id="KW-0808">Transferase</keyword>
<dbReference type="GO" id="GO:0006400">
    <property type="term" value="P:tRNA modification"/>
    <property type="evidence" value="ECO:0007669"/>
    <property type="project" value="UniProtKB-ARBA"/>
</dbReference>
<feature type="domain" description="Methyltransferase type 11" evidence="3">
    <location>
        <begin position="45"/>
        <end position="138"/>
    </location>
</feature>
<dbReference type="InterPro" id="IPR013216">
    <property type="entry name" value="Methyltransf_11"/>
</dbReference>
<dbReference type="Gene3D" id="3.40.50.150">
    <property type="entry name" value="Vaccinia Virus protein VP39"/>
    <property type="match status" value="1"/>
</dbReference>
<keyword evidence="6" id="KW-1185">Reference proteome</keyword>
<sequence>MDDTDARDVRETYEEIADHFSKTRAYPWPEVETFVEEEDPVAVGLDLGCGNGRHVAVLAERADRVVALDASRNLLGAARDRIDDPGMRLVQGDAARLPLRADSVGLAVYVATLHHLPSREHRRESLDELARVLGADGRGLVSVWSTAHDRFDADPDAETGFDTTIDWTLPDGSVVPRFYHIYAPAEFEADLEASQLQVESVRVSSGNCYAEVQSQA</sequence>
<evidence type="ECO:0000256" key="1">
    <source>
        <dbReference type="ARBA" id="ARBA00022603"/>
    </source>
</evidence>
<dbReference type="PANTHER" id="PTHR13069:SF21">
    <property type="entry name" value="ALKYLATED DNA REPAIR PROTEIN ALKB HOMOLOG 8"/>
    <property type="match status" value="1"/>
</dbReference>
<evidence type="ECO:0000313" key="7">
    <source>
        <dbReference type="Proteomes" id="UP001209746"/>
    </source>
</evidence>
<dbReference type="Pfam" id="PF08241">
    <property type="entry name" value="Methyltransf_11"/>
    <property type="match status" value="1"/>
</dbReference>
<keyword evidence="1 5" id="KW-0489">Methyltransferase</keyword>
<evidence type="ECO:0000313" key="6">
    <source>
        <dbReference type="Proteomes" id="UP001208186"/>
    </source>
</evidence>
<dbReference type="SUPFAM" id="SSF53335">
    <property type="entry name" value="S-adenosyl-L-methionine-dependent methyltransferases"/>
    <property type="match status" value="1"/>
</dbReference>
<dbReference type="EMBL" id="JAOPKD010000005">
    <property type="protein sequence ID" value="MCU4726842.1"/>
    <property type="molecule type" value="Genomic_DNA"/>
</dbReference>
<evidence type="ECO:0000259" key="3">
    <source>
        <dbReference type="Pfam" id="PF08241"/>
    </source>
</evidence>
<reference evidence="5" key="1">
    <citation type="submission" date="2023-02" db="EMBL/GenBank/DDBJ databases">
        <title>Enrichment on poylsaccharides allowed isolation of novel metabolic and taxonomic groups of Haloarchaea.</title>
        <authorList>
            <person name="Sorokin D.Y."/>
            <person name="Elcheninov A.G."/>
            <person name="Khizhniak T.V."/>
            <person name="Kolganova T.V."/>
            <person name="Kublanov I.V."/>
        </authorList>
    </citation>
    <scope>NUCLEOTIDE SEQUENCE</scope>
    <source>
        <strain evidence="4 6">HArc-curdl5-1</strain>
        <strain evidence="5">HArc-curdl7</strain>
    </source>
</reference>
<evidence type="ECO:0000256" key="2">
    <source>
        <dbReference type="ARBA" id="ARBA00022679"/>
    </source>
</evidence>
<dbReference type="InterPro" id="IPR029063">
    <property type="entry name" value="SAM-dependent_MTases_sf"/>
</dbReference>
<organism evidence="5 7">
    <name type="scientific">Halapricum hydrolyticum</name>
    <dbReference type="NCBI Taxonomy" id="2979991"/>
    <lineage>
        <taxon>Archaea</taxon>
        <taxon>Methanobacteriati</taxon>
        <taxon>Methanobacteriota</taxon>
        <taxon>Stenosarchaea group</taxon>
        <taxon>Halobacteria</taxon>
        <taxon>Halobacteriales</taxon>
        <taxon>Haloarculaceae</taxon>
        <taxon>Halapricum</taxon>
    </lineage>
</organism>
<proteinExistence type="predicted"/>
<dbReference type="Proteomes" id="UP001209746">
    <property type="component" value="Unassembled WGS sequence"/>
</dbReference>
<dbReference type="Proteomes" id="UP001208186">
    <property type="component" value="Unassembled WGS sequence"/>
</dbReference>
<dbReference type="CDD" id="cd02440">
    <property type="entry name" value="AdoMet_MTases"/>
    <property type="match status" value="1"/>
</dbReference>
<protein>
    <submittedName>
        <fullName evidence="5">Class I SAM-dependent methyltransferase</fullName>
    </submittedName>
</protein>
<accession>A0AAE3LEU5</accession>